<dbReference type="SFLD" id="SFLDS00029">
    <property type="entry name" value="Radical_SAM"/>
    <property type="match status" value="1"/>
</dbReference>
<dbReference type="InterPro" id="IPR006638">
    <property type="entry name" value="Elp3/MiaA/NifB-like_rSAM"/>
</dbReference>
<dbReference type="AlphaFoldDB" id="C6HXI0"/>
<dbReference type="PROSITE" id="PS51918">
    <property type="entry name" value="RADICAL_SAM"/>
    <property type="match status" value="1"/>
</dbReference>
<dbReference type="GO" id="GO:0051536">
    <property type="term" value="F:iron-sulfur cluster binding"/>
    <property type="evidence" value="ECO:0007669"/>
    <property type="project" value="UniProtKB-KW"/>
</dbReference>
<dbReference type="Proteomes" id="UP000009374">
    <property type="component" value="Unassembled WGS sequence"/>
</dbReference>
<dbReference type="GO" id="GO:0003824">
    <property type="term" value="F:catalytic activity"/>
    <property type="evidence" value="ECO:0007669"/>
    <property type="project" value="InterPro"/>
</dbReference>
<proteinExistence type="predicted"/>
<feature type="domain" description="Radical SAM core" evidence="4">
    <location>
        <begin position="60"/>
        <end position="297"/>
    </location>
</feature>
<dbReference type="PANTHER" id="PTHR43432:SF3">
    <property type="entry name" value="SLR0285 PROTEIN"/>
    <property type="match status" value="1"/>
</dbReference>
<evidence type="ECO:0000313" key="6">
    <source>
        <dbReference type="Proteomes" id="UP000009374"/>
    </source>
</evidence>
<keyword evidence="2" id="KW-0408">Iron</keyword>
<keyword evidence="6" id="KW-1185">Reference proteome</keyword>
<keyword evidence="1" id="KW-0479">Metal-binding</keyword>
<dbReference type="InterPro" id="IPR040086">
    <property type="entry name" value="MJ0683-like"/>
</dbReference>
<keyword evidence="3" id="KW-0411">Iron-sulfur</keyword>
<evidence type="ECO:0000256" key="3">
    <source>
        <dbReference type="ARBA" id="ARBA00023014"/>
    </source>
</evidence>
<dbReference type="InterPro" id="IPR007197">
    <property type="entry name" value="rSAM"/>
</dbReference>
<dbReference type="Pfam" id="PF04055">
    <property type="entry name" value="Radical_SAM"/>
    <property type="match status" value="1"/>
</dbReference>
<dbReference type="InterPro" id="IPR058240">
    <property type="entry name" value="rSAM_sf"/>
</dbReference>
<name>C6HXI0_9BACT</name>
<evidence type="ECO:0000259" key="4">
    <source>
        <dbReference type="PROSITE" id="PS51918"/>
    </source>
</evidence>
<evidence type="ECO:0000256" key="2">
    <source>
        <dbReference type="ARBA" id="ARBA00023004"/>
    </source>
</evidence>
<sequence length="358" mass="40054">MSRILPDPLRGRGALSLPDNRFEREIRELVSDDGVSPALDNVTRLIPETARTIITENDSPDVGFSRSVNPYRGCEHGCIYCFARPSHATVGYSPGLDFERRILFKKDAPMLLERELSKKGYVVEPLALGINTDAYQPAEDGLGLTRAILGVLDRFNHPVVLITKSSLIERDLDILSSMAARNLVHVHLSLPTLDEALSRHLEPRATTPSRRIESLRRLSSAHVPTGVLIAPVIPGLTCHELESILSRSREAGATSAEYILLRLPLEVRGLFSEWLERHYPDKAQAVLSRLREYHGGKLYDDRFGVRMRGEGMMADLLSKRMEVASRRLAFPGLPSFETGLFHPPHRPSSSRLFPNFIP</sequence>
<evidence type="ECO:0000256" key="1">
    <source>
        <dbReference type="ARBA" id="ARBA00022723"/>
    </source>
</evidence>
<gene>
    <name evidence="5" type="ORF">UBAL3_92050180</name>
</gene>
<reference evidence="5 6" key="1">
    <citation type="journal article" date="2009" name="Appl. Environ. Microbiol.">
        <title>Community genomic and proteomic analyses of chemoautotrophic iron-oxidizing "Leptospirillum rubarum" (Group II) and "Leptospirillum ferrodiazotrophum" (Group III) bacteria in acid mine drainage biofilms.</title>
        <authorList>
            <person name="Goltsman D.S."/>
            <person name="Denef V.J."/>
            <person name="Singer S.W."/>
            <person name="VerBerkmoes N.C."/>
            <person name="Lefsrud M."/>
            <person name="Mueller R.S."/>
            <person name="Dick G.J."/>
            <person name="Sun C.L."/>
            <person name="Wheeler K.E."/>
            <person name="Zemla A."/>
            <person name="Baker B.J."/>
            <person name="Hauser L."/>
            <person name="Land M."/>
            <person name="Shah M.B."/>
            <person name="Thelen M.P."/>
            <person name="Hettich R.L."/>
            <person name="Banfield J.F."/>
        </authorList>
    </citation>
    <scope>NUCLEOTIDE SEQUENCE [LARGE SCALE GENOMIC DNA]</scope>
</reference>
<dbReference type="PANTHER" id="PTHR43432">
    <property type="entry name" value="SLR0285 PROTEIN"/>
    <property type="match status" value="1"/>
</dbReference>
<evidence type="ECO:0000313" key="5">
    <source>
        <dbReference type="EMBL" id="EES52809.1"/>
    </source>
</evidence>
<dbReference type="EMBL" id="GG693873">
    <property type="protein sequence ID" value="EES52809.1"/>
    <property type="molecule type" value="Genomic_DNA"/>
</dbReference>
<dbReference type="SMART" id="SM00729">
    <property type="entry name" value="Elp3"/>
    <property type="match status" value="1"/>
</dbReference>
<dbReference type="SFLD" id="SFLDG01084">
    <property type="entry name" value="Uncharacterised_Radical_SAM_Su"/>
    <property type="match status" value="1"/>
</dbReference>
<dbReference type="SUPFAM" id="SSF102114">
    <property type="entry name" value="Radical SAM enzymes"/>
    <property type="match status" value="1"/>
</dbReference>
<accession>C6HXI0</accession>
<dbReference type="NCBIfam" id="NF033668">
    <property type="entry name" value="rSAM_PA0069"/>
    <property type="match status" value="1"/>
</dbReference>
<dbReference type="Gene3D" id="3.80.30.30">
    <property type="match status" value="1"/>
</dbReference>
<dbReference type="GO" id="GO:0046872">
    <property type="term" value="F:metal ion binding"/>
    <property type="evidence" value="ECO:0007669"/>
    <property type="project" value="UniProtKB-KW"/>
</dbReference>
<dbReference type="CDD" id="cd01335">
    <property type="entry name" value="Radical_SAM"/>
    <property type="match status" value="1"/>
</dbReference>
<protein>
    <submittedName>
        <fullName evidence="5">Radical SAM domain protein</fullName>
    </submittedName>
</protein>
<organism evidence="5 6">
    <name type="scientific">Leptospirillum ferrodiazotrophum</name>
    <dbReference type="NCBI Taxonomy" id="412449"/>
    <lineage>
        <taxon>Bacteria</taxon>
        <taxon>Pseudomonadati</taxon>
        <taxon>Nitrospirota</taxon>
        <taxon>Nitrospiria</taxon>
        <taxon>Nitrospirales</taxon>
        <taxon>Nitrospiraceae</taxon>
        <taxon>Leptospirillum</taxon>
    </lineage>
</organism>